<protein>
    <recommendedName>
        <fullName evidence="5">Carboxylic ester hydrolase</fullName>
        <ecNumber evidence="5">3.1.1.-</ecNumber>
    </recommendedName>
</protein>
<dbReference type="SUPFAM" id="SSF53474">
    <property type="entry name" value="alpha/beta-Hydrolases"/>
    <property type="match status" value="1"/>
</dbReference>
<comment type="similarity">
    <text evidence="1 5">Belongs to the type-B carboxylesterase/lipase family.</text>
</comment>
<dbReference type="PANTHER" id="PTHR11559">
    <property type="entry name" value="CARBOXYLESTERASE"/>
    <property type="match status" value="1"/>
</dbReference>
<keyword evidence="3 5" id="KW-0378">Hydrolase</keyword>
<evidence type="ECO:0000259" key="6">
    <source>
        <dbReference type="Pfam" id="PF00135"/>
    </source>
</evidence>
<dbReference type="GO" id="GO:0052689">
    <property type="term" value="F:carboxylic ester hydrolase activity"/>
    <property type="evidence" value="ECO:0007669"/>
    <property type="project" value="UniProtKB-KW"/>
</dbReference>
<dbReference type="InterPro" id="IPR002018">
    <property type="entry name" value="CarbesteraseB"/>
</dbReference>
<evidence type="ECO:0000256" key="2">
    <source>
        <dbReference type="ARBA" id="ARBA00022487"/>
    </source>
</evidence>
<accession>A0A146MEM8</accession>
<gene>
    <name evidence="7" type="primary">EST6_0</name>
    <name evidence="7" type="ORF">g.58545</name>
</gene>
<dbReference type="InterPro" id="IPR050309">
    <property type="entry name" value="Type-B_Carboxylest/Lipase"/>
</dbReference>
<feature type="domain" description="Carboxylesterase type B" evidence="6">
    <location>
        <begin position="58"/>
        <end position="557"/>
    </location>
</feature>
<reference evidence="7" key="1">
    <citation type="journal article" date="2016" name="Gigascience">
        <title>De novo construction of an expanded transcriptome assembly for the western tarnished plant bug, Lygus hesperus.</title>
        <authorList>
            <person name="Tassone E.E."/>
            <person name="Geib S.M."/>
            <person name="Hall B."/>
            <person name="Fabrick J.A."/>
            <person name="Brent C.S."/>
            <person name="Hull J.J."/>
        </authorList>
    </citation>
    <scope>NUCLEOTIDE SEQUENCE</scope>
</reference>
<dbReference type="Pfam" id="PF00135">
    <property type="entry name" value="COesterase"/>
    <property type="match status" value="1"/>
</dbReference>
<dbReference type="AlphaFoldDB" id="A0A146MEM8"/>
<evidence type="ECO:0000256" key="3">
    <source>
        <dbReference type="ARBA" id="ARBA00022801"/>
    </source>
</evidence>
<dbReference type="Gene3D" id="3.40.50.1820">
    <property type="entry name" value="alpha/beta hydrolase"/>
    <property type="match status" value="1"/>
</dbReference>
<dbReference type="EC" id="3.1.1.-" evidence="5"/>
<sequence length="574" mass="64420">MNGVPLERLKDSTFKRYSFTLVTRQCLRRFPMISICICVFVIYNLVPGDGHVRGSDPLVVNTKSGPVRGWERLSRDGRLYQAWTKIPFAEPPIGKLRLKAPVAAGKWKGILNATDEIPLCVQANGGEEDCLYLNVFRPKIQFSNLPVLAYVHGGSFQALDVGPRESADYLMDEDVVLVEISYRLNGFGFMTFGDKVMPGNFGLKDQAMALRWVKENIAAFGGNPNSVTVFGGSAGGASTHFLLKSPLCEDLVTRAVSHSGTINHVWSLFETEKVKSTTMNVVKLTGCSRKDNEETLKCLQEVDAKALLMAIGQAQQMEAPDSIPYVPVIEPEGSEFAFATEDLSMRPSTKPWITSTSNGEYQLFLHYATTVPVSYFQNMSLHLGGYLEDLIGKHIAVNSIKSEGSASMERAYVPEKLPLQQFIVAMSKLYMDSGFIFPAILNALKHEGPKWMSRMEYKGELSTRDPITGIQNPDNVAGHDDEKFYYFNYRSRYQKIGPKETPEDYAVSKRLIKYLVNFAYYGDPTPPGSPSRWNQFTGNEVLRITAQGDYQADQSYYQQLANVLNTWFYYYGWN</sequence>
<dbReference type="InterPro" id="IPR019819">
    <property type="entry name" value="Carboxylesterase_B_CS"/>
</dbReference>
<dbReference type="PROSITE" id="PS00122">
    <property type="entry name" value="CARBOXYLESTERASE_B_1"/>
    <property type="match status" value="1"/>
</dbReference>
<dbReference type="ESTHER" id="lyghe-a0a146mem8">
    <property type="family name" value="Carb_B_Arthropoda"/>
</dbReference>
<dbReference type="InterPro" id="IPR019826">
    <property type="entry name" value="Carboxylesterase_B_AS"/>
</dbReference>
<evidence type="ECO:0000256" key="5">
    <source>
        <dbReference type="RuleBase" id="RU361235"/>
    </source>
</evidence>
<dbReference type="PROSITE" id="PS00941">
    <property type="entry name" value="CARBOXYLESTERASE_B_2"/>
    <property type="match status" value="1"/>
</dbReference>
<evidence type="ECO:0000256" key="4">
    <source>
        <dbReference type="ARBA" id="ARBA00023180"/>
    </source>
</evidence>
<evidence type="ECO:0000313" key="7">
    <source>
        <dbReference type="EMBL" id="JAQ17919.1"/>
    </source>
</evidence>
<keyword evidence="4" id="KW-0325">Glycoprotein</keyword>
<proteinExistence type="inferred from homology"/>
<dbReference type="InterPro" id="IPR029058">
    <property type="entry name" value="AB_hydrolase_fold"/>
</dbReference>
<dbReference type="EMBL" id="GDHC01000710">
    <property type="protein sequence ID" value="JAQ17919.1"/>
    <property type="molecule type" value="Transcribed_RNA"/>
</dbReference>
<organism evidence="7">
    <name type="scientific">Lygus hesperus</name>
    <name type="common">Western plant bug</name>
    <dbReference type="NCBI Taxonomy" id="30085"/>
    <lineage>
        <taxon>Eukaryota</taxon>
        <taxon>Metazoa</taxon>
        <taxon>Ecdysozoa</taxon>
        <taxon>Arthropoda</taxon>
        <taxon>Hexapoda</taxon>
        <taxon>Insecta</taxon>
        <taxon>Pterygota</taxon>
        <taxon>Neoptera</taxon>
        <taxon>Paraneoptera</taxon>
        <taxon>Hemiptera</taxon>
        <taxon>Heteroptera</taxon>
        <taxon>Panheteroptera</taxon>
        <taxon>Cimicomorpha</taxon>
        <taxon>Miridae</taxon>
        <taxon>Mirini</taxon>
        <taxon>Lygus</taxon>
    </lineage>
</organism>
<evidence type="ECO:0000256" key="1">
    <source>
        <dbReference type="ARBA" id="ARBA00005964"/>
    </source>
</evidence>
<keyword evidence="2" id="KW-0719">Serine esterase</keyword>
<name>A0A146MEM8_LYGHE</name>